<keyword evidence="2" id="KW-1185">Reference proteome</keyword>
<evidence type="ECO:0000313" key="2">
    <source>
        <dbReference type="Proteomes" id="UP000325315"/>
    </source>
</evidence>
<dbReference type="AlphaFoldDB" id="A0A5B6U9I9"/>
<gene>
    <name evidence="1" type="ORF">EPI10_009284</name>
</gene>
<name>A0A5B6U9I9_9ROSI</name>
<organism evidence="1 2">
    <name type="scientific">Gossypium australe</name>
    <dbReference type="NCBI Taxonomy" id="47621"/>
    <lineage>
        <taxon>Eukaryota</taxon>
        <taxon>Viridiplantae</taxon>
        <taxon>Streptophyta</taxon>
        <taxon>Embryophyta</taxon>
        <taxon>Tracheophyta</taxon>
        <taxon>Spermatophyta</taxon>
        <taxon>Magnoliopsida</taxon>
        <taxon>eudicotyledons</taxon>
        <taxon>Gunneridae</taxon>
        <taxon>Pentapetalae</taxon>
        <taxon>rosids</taxon>
        <taxon>malvids</taxon>
        <taxon>Malvales</taxon>
        <taxon>Malvaceae</taxon>
        <taxon>Malvoideae</taxon>
        <taxon>Gossypium</taxon>
    </lineage>
</organism>
<reference evidence="2" key="1">
    <citation type="journal article" date="2019" name="Plant Biotechnol. J.">
        <title>Genome sequencing of the Australian wild diploid species Gossypium australe highlights disease resistance and delayed gland morphogenesis.</title>
        <authorList>
            <person name="Cai Y."/>
            <person name="Cai X."/>
            <person name="Wang Q."/>
            <person name="Wang P."/>
            <person name="Zhang Y."/>
            <person name="Cai C."/>
            <person name="Xu Y."/>
            <person name="Wang K."/>
            <person name="Zhou Z."/>
            <person name="Wang C."/>
            <person name="Geng S."/>
            <person name="Li B."/>
            <person name="Dong Q."/>
            <person name="Hou Y."/>
            <person name="Wang H."/>
            <person name="Ai P."/>
            <person name="Liu Z."/>
            <person name="Yi F."/>
            <person name="Sun M."/>
            <person name="An G."/>
            <person name="Cheng J."/>
            <person name="Zhang Y."/>
            <person name="Shi Q."/>
            <person name="Xie Y."/>
            <person name="Shi X."/>
            <person name="Chang Y."/>
            <person name="Huang F."/>
            <person name="Chen Y."/>
            <person name="Hong S."/>
            <person name="Mi L."/>
            <person name="Sun Q."/>
            <person name="Zhang L."/>
            <person name="Zhou B."/>
            <person name="Peng R."/>
            <person name="Zhang X."/>
            <person name="Liu F."/>
        </authorList>
    </citation>
    <scope>NUCLEOTIDE SEQUENCE [LARGE SCALE GENOMIC DNA]</scope>
    <source>
        <strain evidence="2">cv. PA1801</strain>
    </source>
</reference>
<evidence type="ECO:0000313" key="1">
    <source>
        <dbReference type="EMBL" id="KAA3453224.1"/>
    </source>
</evidence>
<sequence length="63" mass="7470">MNCKQNELSVSQFLIPRFDHCFMFRDRICIPRNFELIQKILSEAHSSCLLVHPGITKMYNNLK</sequence>
<dbReference type="EMBL" id="SMMG02000013">
    <property type="protein sequence ID" value="KAA3453224.1"/>
    <property type="molecule type" value="Genomic_DNA"/>
</dbReference>
<accession>A0A5B6U9I9</accession>
<dbReference type="Proteomes" id="UP000325315">
    <property type="component" value="Unassembled WGS sequence"/>
</dbReference>
<dbReference type="Gene3D" id="1.10.340.70">
    <property type="match status" value="1"/>
</dbReference>
<dbReference type="OrthoDB" id="1002204at2759"/>
<comment type="caution">
    <text evidence="1">The sequence shown here is derived from an EMBL/GenBank/DDBJ whole genome shotgun (WGS) entry which is preliminary data.</text>
</comment>
<protein>
    <submittedName>
        <fullName evidence="1">Integrase</fullName>
    </submittedName>
</protein>
<proteinExistence type="predicted"/>